<name>A0ACC1HFI1_9FUNG</name>
<keyword evidence="2" id="KW-1185">Reference proteome</keyword>
<organism evidence="1 2">
    <name type="scientific">Spiromyces aspiralis</name>
    <dbReference type="NCBI Taxonomy" id="68401"/>
    <lineage>
        <taxon>Eukaryota</taxon>
        <taxon>Fungi</taxon>
        <taxon>Fungi incertae sedis</taxon>
        <taxon>Zoopagomycota</taxon>
        <taxon>Kickxellomycotina</taxon>
        <taxon>Kickxellomycetes</taxon>
        <taxon>Kickxellales</taxon>
        <taxon>Kickxellaceae</taxon>
        <taxon>Spiromyces</taxon>
    </lineage>
</organism>
<evidence type="ECO:0000313" key="2">
    <source>
        <dbReference type="Proteomes" id="UP001145114"/>
    </source>
</evidence>
<evidence type="ECO:0000313" key="1">
    <source>
        <dbReference type="EMBL" id="KAJ1674401.1"/>
    </source>
</evidence>
<accession>A0ACC1HFI1</accession>
<gene>
    <name evidence="1" type="ORF">EV182_003350</name>
</gene>
<protein>
    <submittedName>
        <fullName evidence="1">Uncharacterized protein</fullName>
    </submittedName>
</protein>
<dbReference type="Proteomes" id="UP001145114">
    <property type="component" value="Unassembled WGS sequence"/>
</dbReference>
<proteinExistence type="predicted"/>
<dbReference type="EMBL" id="JAMZIH010005995">
    <property type="protein sequence ID" value="KAJ1674401.1"/>
    <property type="molecule type" value="Genomic_DNA"/>
</dbReference>
<feature type="non-terminal residue" evidence="1">
    <location>
        <position position="76"/>
    </location>
</feature>
<sequence length="76" mass="8907">RHLQLHLEAEPARPMRRFQGILPGAVPHPPKVGRQDRPPVPLILWHWRRRWGRQHPDGRRSCEPAHAARSRSPARL</sequence>
<feature type="non-terminal residue" evidence="1">
    <location>
        <position position="1"/>
    </location>
</feature>
<comment type="caution">
    <text evidence="1">The sequence shown here is derived from an EMBL/GenBank/DDBJ whole genome shotgun (WGS) entry which is preliminary data.</text>
</comment>
<reference evidence="1" key="1">
    <citation type="submission" date="2022-06" db="EMBL/GenBank/DDBJ databases">
        <title>Phylogenomic reconstructions and comparative analyses of Kickxellomycotina fungi.</title>
        <authorList>
            <person name="Reynolds N.K."/>
            <person name="Stajich J.E."/>
            <person name="Barry K."/>
            <person name="Grigoriev I.V."/>
            <person name="Crous P."/>
            <person name="Smith M.E."/>
        </authorList>
    </citation>
    <scope>NUCLEOTIDE SEQUENCE</scope>
    <source>
        <strain evidence="1">RSA 2271</strain>
    </source>
</reference>